<dbReference type="InterPro" id="IPR007197">
    <property type="entry name" value="rSAM"/>
</dbReference>
<protein>
    <recommendedName>
        <fullName evidence="6">Radical SAM core domain-containing protein</fullName>
    </recommendedName>
</protein>
<dbReference type="SUPFAM" id="SSF102114">
    <property type="entry name" value="Radical SAM enzymes"/>
    <property type="match status" value="1"/>
</dbReference>
<organism evidence="5">
    <name type="scientific">marine metagenome</name>
    <dbReference type="NCBI Taxonomy" id="408172"/>
    <lineage>
        <taxon>unclassified sequences</taxon>
        <taxon>metagenomes</taxon>
        <taxon>ecological metagenomes</taxon>
    </lineage>
</organism>
<dbReference type="InterPro" id="IPR013785">
    <property type="entry name" value="Aldolase_TIM"/>
</dbReference>
<dbReference type="PANTHER" id="PTHR11228">
    <property type="entry name" value="RADICAL SAM DOMAIN PROTEIN"/>
    <property type="match status" value="1"/>
</dbReference>
<evidence type="ECO:0000256" key="2">
    <source>
        <dbReference type="ARBA" id="ARBA00022723"/>
    </source>
</evidence>
<dbReference type="AlphaFoldDB" id="A0A383D2R7"/>
<keyword evidence="4" id="KW-0411">Iron-sulfur</keyword>
<evidence type="ECO:0008006" key="6">
    <source>
        <dbReference type="Google" id="ProtNLM"/>
    </source>
</evidence>
<dbReference type="GO" id="GO:0051536">
    <property type="term" value="F:iron-sulfur cluster binding"/>
    <property type="evidence" value="ECO:0007669"/>
    <property type="project" value="UniProtKB-KW"/>
</dbReference>
<evidence type="ECO:0000256" key="1">
    <source>
        <dbReference type="ARBA" id="ARBA00022691"/>
    </source>
</evidence>
<dbReference type="Gene3D" id="3.20.20.70">
    <property type="entry name" value="Aldolase class I"/>
    <property type="match status" value="1"/>
</dbReference>
<dbReference type="GO" id="GO:0046872">
    <property type="term" value="F:metal ion binding"/>
    <property type="evidence" value="ECO:0007669"/>
    <property type="project" value="UniProtKB-KW"/>
</dbReference>
<dbReference type="GO" id="GO:0003824">
    <property type="term" value="F:catalytic activity"/>
    <property type="evidence" value="ECO:0007669"/>
    <property type="project" value="InterPro"/>
</dbReference>
<accession>A0A383D2R7</accession>
<dbReference type="PANTHER" id="PTHR11228:SF34">
    <property type="entry name" value="TUNGSTEN-CONTAINING ALDEHYDE FERREDOXIN OXIDOREDUCTASE COFACTOR MODIFYING PROTEIN"/>
    <property type="match status" value="1"/>
</dbReference>
<dbReference type="SFLD" id="SFLDS00029">
    <property type="entry name" value="Radical_SAM"/>
    <property type="match status" value="1"/>
</dbReference>
<keyword evidence="2" id="KW-0479">Metal-binding</keyword>
<keyword evidence="3" id="KW-0408">Iron</keyword>
<feature type="non-terminal residue" evidence="5">
    <location>
        <position position="166"/>
    </location>
</feature>
<dbReference type="InterPro" id="IPR058240">
    <property type="entry name" value="rSAM_sf"/>
</dbReference>
<proteinExistence type="predicted"/>
<dbReference type="InterPro" id="IPR050377">
    <property type="entry name" value="Radical_SAM_PqqE_MftC-like"/>
</dbReference>
<dbReference type="EMBL" id="UINC01213832">
    <property type="protein sequence ID" value="SVE38782.1"/>
    <property type="molecule type" value="Genomic_DNA"/>
</dbReference>
<keyword evidence="1" id="KW-0949">S-adenosyl-L-methionine</keyword>
<sequence length="166" mass="19273">MKKVLYLGRYRLGFSISRNSYFFVKIKIIFIALYQGKITLKKIWNAIVCNLSFYFKTQKSGKSPILVSVDLWNECNENCVFCRGSDGKIYDLNPDTKDSFIPKLKLDVKYFKQVVDAFKEHLLMIIPYVNGEPLMHKDIYEAIDYANKNKLLTLIASNGILLNDHN</sequence>
<evidence type="ECO:0000256" key="4">
    <source>
        <dbReference type="ARBA" id="ARBA00023014"/>
    </source>
</evidence>
<reference evidence="5" key="1">
    <citation type="submission" date="2018-05" db="EMBL/GenBank/DDBJ databases">
        <authorList>
            <person name="Lanie J.A."/>
            <person name="Ng W.-L."/>
            <person name="Kazmierczak K.M."/>
            <person name="Andrzejewski T.M."/>
            <person name="Davidsen T.M."/>
            <person name="Wayne K.J."/>
            <person name="Tettelin H."/>
            <person name="Glass J.I."/>
            <person name="Rusch D."/>
            <person name="Podicherti R."/>
            <person name="Tsui H.-C.T."/>
            <person name="Winkler M.E."/>
        </authorList>
    </citation>
    <scope>NUCLEOTIDE SEQUENCE</scope>
</reference>
<name>A0A383D2R7_9ZZZZ</name>
<evidence type="ECO:0000313" key="5">
    <source>
        <dbReference type="EMBL" id="SVE38782.1"/>
    </source>
</evidence>
<gene>
    <name evidence="5" type="ORF">METZ01_LOCUS491636</name>
</gene>
<evidence type="ECO:0000256" key="3">
    <source>
        <dbReference type="ARBA" id="ARBA00023004"/>
    </source>
</evidence>